<evidence type="ECO:0000313" key="1">
    <source>
        <dbReference type="EMBL" id="QCN96639.1"/>
    </source>
</evidence>
<geneLocation type="plasmid" evidence="1 2">
    <name>p1</name>
</geneLocation>
<dbReference type="Proteomes" id="UP000298595">
    <property type="component" value="Plasmid p1"/>
</dbReference>
<gene>
    <name evidence="1" type="ORF">D3093_14950</name>
</gene>
<dbReference type="EMBL" id="CP032322">
    <property type="protein sequence ID" value="QCN96639.1"/>
    <property type="molecule type" value="Genomic_DNA"/>
</dbReference>
<organism evidence="1 2">
    <name type="scientific">Azospirillum argentinense</name>
    <dbReference type="NCBI Taxonomy" id="2970906"/>
    <lineage>
        <taxon>Bacteria</taxon>
        <taxon>Pseudomonadati</taxon>
        <taxon>Pseudomonadota</taxon>
        <taxon>Alphaproteobacteria</taxon>
        <taxon>Rhodospirillales</taxon>
        <taxon>Azospirillaceae</taxon>
        <taxon>Azospirillum</taxon>
    </lineage>
</organism>
<evidence type="ECO:0000313" key="2">
    <source>
        <dbReference type="Proteomes" id="UP000298595"/>
    </source>
</evidence>
<dbReference type="AlphaFoldDB" id="A0A4D8PP60"/>
<reference evidence="1 2" key="1">
    <citation type="submission" date="2018-09" db="EMBL/GenBank/DDBJ databases">
        <title>Whole genome based analysis of evolution and adaptive divergence in Indian and Brazilian strains of Azospirillum brasilense.</title>
        <authorList>
            <person name="Singh C."/>
            <person name="Tripathi A.K."/>
        </authorList>
    </citation>
    <scope>NUCLEOTIDE SEQUENCE [LARGE SCALE GENOMIC DNA]</scope>
    <source>
        <strain evidence="1 2">MTCC4035</strain>
        <plasmid evidence="1 2">p1</plasmid>
    </source>
</reference>
<name>A0A4D8PP60_9PROT</name>
<dbReference type="KEGG" id="aare:D3093_14950"/>
<proteinExistence type="predicted"/>
<protein>
    <submittedName>
        <fullName evidence="1">Uncharacterized protein</fullName>
    </submittedName>
</protein>
<sequence>MAEGKGEAMDVGKTAERETPARPSWLRLQLGRLLLWLIEPAMEARQLSFIHQGRYEPMKPEQARKLSRIVWPEYWLDSGKG</sequence>
<accession>A0A4D8PP60</accession>
<keyword evidence="1" id="KW-0614">Plasmid</keyword>